<evidence type="ECO:0000256" key="4">
    <source>
        <dbReference type="ARBA" id="ARBA00022741"/>
    </source>
</evidence>
<keyword evidence="3" id="KW-0540">Nuclease</keyword>
<accession>A0A6L9LDI0</accession>
<dbReference type="EMBL" id="JAAFZH010000018">
    <property type="protein sequence ID" value="NDU98575.1"/>
    <property type="molecule type" value="Genomic_DNA"/>
</dbReference>
<comment type="similarity">
    <text evidence="6">Belongs to the HepT RNase toxin family.</text>
</comment>
<keyword evidence="4" id="KW-0547">Nucleotide-binding</keyword>
<dbReference type="GO" id="GO:0004540">
    <property type="term" value="F:RNA nuclease activity"/>
    <property type="evidence" value="ECO:0007669"/>
    <property type="project" value="InterPro"/>
</dbReference>
<gene>
    <name evidence="7" type="ORF">GK108_27060</name>
</gene>
<keyword evidence="8" id="KW-1185">Reference proteome</keyword>
<dbReference type="Gene3D" id="1.20.120.580">
    <property type="entry name" value="bsu32300-like"/>
    <property type="match status" value="1"/>
</dbReference>
<reference evidence="7 8" key="1">
    <citation type="submission" date="2020-02" db="EMBL/GenBank/DDBJ databases">
        <title>Draft genome sequence of two Spirosoma agri KCTC 52727 and Spirosoma terrae KCTC 52035.</title>
        <authorList>
            <person name="Rojas J."/>
            <person name="Ambika Manirajan B."/>
            <person name="Suarez C."/>
            <person name="Ratering S."/>
            <person name="Schnell S."/>
        </authorList>
    </citation>
    <scope>NUCLEOTIDE SEQUENCE [LARGE SCALE GENOMIC DNA]</scope>
    <source>
        <strain evidence="7 8">KCTC 52035</strain>
    </source>
</reference>
<dbReference type="GO" id="GO:0016787">
    <property type="term" value="F:hydrolase activity"/>
    <property type="evidence" value="ECO:0007669"/>
    <property type="project" value="UniProtKB-KW"/>
</dbReference>
<dbReference type="AlphaFoldDB" id="A0A6L9LDI0"/>
<dbReference type="GO" id="GO:0110001">
    <property type="term" value="C:toxin-antitoxin complex"/>
    <property type="evidence" value="ECO:0007669"/>
    <property type="project" value="InterPro"/>
</dbReference>
<proteinExistence type="inferred from homology"/>
<dbReference type="PANTHER" id="PTHR34139:SF1">
    <property type="entry name" value="RNASE MJ1380-RELATED"/>
    <property type="match status" value="1"/>
</dbReference>
<evidence type="ECO:0000313" key="7">
    <source>
        <dbReference type="EMBL" id="NDU98575.1"/>
    </source>
</evidence>
<dbReference type="Pfam" id="PF01934">
    <property type="entry name" value="HepT-like"/>
    <property type="match status" value="1"/>
</dbReference>
<sequence>MLECIEKILLYSSPFDNVEDFVWSNDQLNYNATWGLLLAIGEESKRIDNGLKEDYPQIPWRNISGMRNFLAHDYRGIDYDLVYDVINVNLPDLKNALVDMVDKVECDKELLKEV</sequence>
<evidence type="ECO:0000256" key="1">
    <source>
        <dbReference type="ARBA" id="ARBA00022553"/>
    </source>
</evidence>
<dbReference type="InterPro" id="IPR008201">
    <property type="entry name" value="HepT-like"/>
</dbReference>
<evidence type="ECO:0000256" key="2">
    <source>
        <dbReference type="ARBA" id="ARBA00022649"/>
    </source>
</evidence>
<evidence type="ECO:0000256" key="3">
    <source>
        <dbReference type="ARBA" id="ARBA00022722"/>
    </source>
</evidence>
<evidence type="ECO:0000256" key="6">
    <source>
        <dbReference type="ARBA" id="ARBA00024207"/>
    </source>
</evidence>
<name>A0A6L9LDI0_9BACT</name>
<comment type="caution">
    <text evidence="7">The sequence shown here is derived from an EMBL/GenBank/DDBJ whole genome shotgun (WGS) entry which is preliminary data.</text>
</comment>
<dbReference type="PANTHER" id="PTHR34139">
    <property type="entry name" value="UPF0331 PROTEIN MJ0127"/>
    <property type="match status" value="1"/>
</dbReference>
<keyword evidence="2" id="KW-1277">Toxin-antitoxin system</keyword>
<keyword evidence="5" id="KW-0378">Hydrolase</keyword>
<protein>
    <submittedName>
        <fullName evidence="7">DUF86 domain-containing protein</fullName>
    </submittedName>
</protein>
<dbReference type="GO" id="GO:0000166">
    <property type="term" value="F:nucleotide binding"/>
    <property type="evidence" value="ECO:0007669"/>
    <property type="project" value="UniProtKB-KW"/>
</dbReference>
<keyword evidence="1" id="KW-0597">Phosphoprotein</keyword>
<evidence type="ECO:0000256" key="5">
    <source>
        <dbReference type="ARBA" id="ARBA00022801"/>
    </source>
</evidence>
<organism evidence="7 8">
    <name type="scientific">Spirosoma terrae</name>
    <dbReference type="NCBI Taxonomy" id="1968276"/>
    <lineage>
        <taxon>Bacteria</taxon>
        <taxon>Pseudomonadati</taxon>
        <taxon>Bacteroidota</taxon>
        <taxon>Cytophagia</taxon>
        <taxon>Cytophagales</taxon>
        <taxon>Cytophagaceae</taxon>
        <taxon>Spirosoma</taxon>
    </lineage>
</organism>
<dbReference type="RefSeq" id="WP_163954709.1">
    <property type="nucleotide sequence ID" value="NZ_JAAFZH010000018.1"/>
</dbReference>
<evidence type="ECO:0000313" key="8">
    <source>
        <dbReference type="Proteomes" id="UP000474175"/>
    </source>
</evidence>
<dbReference type="InterPro" id="IPR051813">
    <property type="entry name" value="HepT_RNase_toxin"/>
</dbReference>
<dbReference type="Proteomes" id="UP000474175">
    <property type="component" value="Unassembled WGS sequence"/>
</dbReference>
<dbReference type="InterPro" id="IPR037038">
    <property type="entry name" value="HepT-like_sf"/>
</dbReference>